<sequence>MIPLSFAQRRLWFLAQLEGPGATYNIPLVLRLSGTLDRTALGAALNDVLTRHEVLRTVFPVVDDEPEQRILEPGEVNVDLPVSSVTEEGLAAAIAGRVRHTFDLGTEIPLAASLFAVGPDEHVLVLVVHHIAGDGWSLAPLARDVSVAYRARLVGAAPEWVPLPVQYADYALWQRDLLGDENDPGSVLAAQLGFWRRTLAGVPEELSLPGVRSRPVVASHRGGVVPVVVGGDVHRRLVALARAEGVTVFMVVQAAVAVLLSRLGAGSDVPLGVPVAGRTDEALEELVGFFVNTLVVRADVSGDPSFVEVLGRVREVCLDAFAHQDVPFERVVEDLSPVRSMGRHPLFQVMVAVQNNAVPVVDLPGVEVCPVVGGEVPAKFDLDFQLSETPDGLRGRIVYAADLFDAADVEMLAGSLVRVLTAVADDPGARISSLDILGEEVRGRVLCGWNDTARFVPGGSLSGLFEERVVVAPGAVAVVSEGGGLSYGELNSRANRLARLLVDRGVGVGSVVAVALPRSVDLLVALLAVVKAGGAYLPIDPDYPADRIAFMLADAAPVVFFDGELPLCEGPDSDLGLRVPPDAPAYVIYTSGSTGRPKGVVVSHRAVVNQFAWMRDAFGLGVSDRVLLKTPVGFDVSVWELFWPLVCGASVVVARPGGHRDAAYLAGLIRERGVTVVQFVPSMLRLFLADEGAAACTGLRLVICIGEALPAELVDEFAAVLGVPLWNLYGPTEVTIAVTGAETSPGAGVTPIGVPMHNSRVYVLDAGLRLVPPGVVGELYLAGVQLAHGYLNRRGLTAERFVADPFGPAGERMYRSGDLVRWRADGSLEYLGRTDDQVKLRGFRIELGEIEAALVSCPGVAGAVVVVREDTPGDQRLVAYVVGVGDVGLLREWLAGRLPGYMVPSAFVWLDALPLTANGKLDRKALPVPDQLPVVAGRGPVTVEEELLCQAFADVLGVDSVGVDDDFFDLGGHSLLATRLVNRLRTALDVEIPVRALFEAPTVAALAARLPGAQPSSRTTVGARPRPERVPLSFAQRRLWFLDRLEGPSSTYNIPIVLRLHGDVDTDALDAAFDDVVARHEVLRTVFGSTDGEPHQDILPPSPGLVRVSHADDPREVVGHTFDLAREVPLRAWLIKDVLVVVLHHIAGDAWSLAPLARDLSTAYRARLAAAAPEWEPLPVQYADYALWQRELLAADDNQLAYWRTALHGLSDDLRLPTTRPRPAVATYRGGAVPVDISPALRERLTRFCQSHGVTQFMVLHGVLAVLLSRLGAGTDVVVGTPIAGRTDEALDGLVGFFVNTLVVRTDVSGDPTFAQVLGRVRETVLGGYAHQEVPFERLVEELAPVRSAGRHPLFQVMLSVENTPEPVLVIPGVEVTAVPLDEVGAVPAKFDLSFEFAESRGRIVYATDLFDAGDVEVLARRFVRVLTSVVEDPDTVVSGVDVLDSGERELLLHGWNGTGEAPRVTVPSLFEQQVAATPDAVALVFGDAELSYGELNGRANRLARLLVTYGVGPESLVAVALPRSVDLIVAFLAVLKAGGAYLPVDPGYPAERIAFMFGDAAPAVLITHHDVSSRFAAAGTPVVNLDDPQTATAYGNLAGTDLSDADRTGPLLPAHPAYLIYTSGSTGQPKGALIHHRGVAGLVLAQRDRFAIEPDSRVLQFASPSFDAAVSEWAVTLCSGAALVVGHADDLVPGPALVRTVQERAVTHATLPPAVLAVLDPDSLPSITTLISAGEALPAEVAARWAGGRTLLNAYGPTETTVCATTTAPMSAVDVAAPHIGTPIGGLRLYVLDAALGPVPVGVTGELYVAGAALARGYLNRSALTAQRFVANPIAGPGERMYRTGDLARWRADGNLEFLGRADDQVKVRGFRIEPGEVEAALLAVPGVRQAAVVAREDIPGETRLIAYVVPDAGAAPDPSALRSYLTGMLPDYMVPAAVMSLDALPLTANGKLDRTALPAPDFASATTGRAPSTVAEELLCQAFAHVLGVDSVGVDDDFFALGGHSLLATRLMSRIRSTLGAEVPLRALFETPTVAGLAARLSAAAPARTALRATPRPEVVPLSFAQQRLWFLDRMEGPSPTYHIPLVLRLTGPLDETALAAALNDVVARHEALRTVFPMTGGAPRQQVLAVAEAQVDLGARDVIDAELDDEIATEVRRPFDLGADLPVRVRLLRLRPEEHVLVLVVHHIAGDGWSLAPLARDVSVAYRARLAGAAPEWVPLPVQYADYALWQRNLLVDENTQLAYWRTALAGVPEELSLPGVRSRPVVASHRGGVVPVVVGGDVHRRLVALARAEGVTVFMVVQAAVAVLLSRLGAGSDVPLGVPVAGRTDEALEELVGFFVNTLVVRADVSGDPSFVEVLGRVREVCLDAFAHQDVPFERVVEDLSPVRSMGRHPLFQVMVAVQNNAVPVVDLPGVEVCPVVGGEVPAKFDLDFQLSETPDGLRGRIVYAADLFDAADVEMLARRFVRVLTSVVEDPDTVVSGVDVLDGGERELLLRGWNDTARLVPAVSVLDLFEARVAGAPDAVAVGGLSYRELDLRASGLARWLVGCGVGPESVVAVVLPPSVDLVVALLGVLKAGGAYLPIDPGHPADRVALMLADAAPRVVLTAEVLASVEGVDAGFRRLVSPDHPAYVIYTSGSTGRPKGVVVTHRGLVNYVARVAEVYPGLDGRVLFHASPAFDTTVTSVFGALVCGGQIVLGEVGSAADLSFLKVTPGHLPMVSDVPAELLVVGGEALHGEQVAAWRSGVAVVNSYGPTETTVAVADYRVGDDEGAVPIGRPVWNTRLYVLDGGLRPVPVGVVGELYVAGVQLARGYLNRPGLTAERFVASPFGGTGERMYRTGDLARWRGDGNLEFVGRVDDQVKVRGYRIELGEIEAALLALPGVVQAAVVVRESRVVAYVVGGVVESGVLRSRLPDYMVPAAIVMLDALPLTVNGKVDRRALPAPGFVSGEVYRAPGTAREALVCEVFAEVLGVDRVGADDDFFTLGGHSLLAVTLVQRLRDRGVAVDVRSIFLAPTPAGLARTFGNPIEEIVVPPRRTGVAFVPDAFPLADLTQDEIDVIAARIPGGAANIVDIYPLAPLQEGIFFHHLMTRGTGRDDVYVLPLTLRFDSQARLDVFLAALQQVVDRHEILRTAILWEGLRAPVQVVQRTARIEVSGGAIDLSQAPLIRVEVNGHEAVVRIHHIVQDHAAMDVLLGEVRAVIAGRGGDLPEPVPFRDHVARALLSASRHDHERYFASLLGDVDEPTAPFGLLDVQGDGSGVTETTAPLPPALAARLRAAARRNGMSPAVLFHAVWARVLSALSGRDDVVFGTVLFGRMSGGGDTPGLFINTLPVRVTTDTAQSLTQVLSAVRDQLADLQAHEHTPLAVAQRASGVPAGTPLFTTLLNYRHTTPTVAADGLEGITLLEVRERTNYPIAVMVDDLGEGFSVTVQAAAPAPLSVMISVAVESAVSALESTRTSFHQIDVLGEEVRGRVLCGWNDTARFVPGGSLSGLFEERVVVAPGAVAVVSEGGGLSYGELNSRANRLARLLVGRGVGVGSVVAVALPRSVDLLVALLAVVKAGGAYLPIDPDYPADRIAFMLADAAPVVFFDGELPLCEGPDSDLGLWVPPDAPAYVIYTSGSTGRPKGVVVSHRAVVNQFAWMRDAFGLGVSDRVLLKTPVGFDVSVWELFWPLVCGASVVVARPGGHRDAAYLAGLIRERGVTVVQFVPSMLRLFLADEGAAACTGLRLVICIGEALPAELVDEFAAVLGVPLWNLYGPTEVTIAVTGAETSPGAGVTPIGVPMHNSRVYVLDAGLRLVPPGVVGELYLAGVQLAHGYLNRRGLTAERFVADPFGPAGERMYRSGDLVRWRADGSLEYLGRTDDQVKLRGFRIELGEIEAALVSCPGVAGAVVVVREDTPGDQRLVAYVVGVGDVGLLREWLAGRLPGYMVPSAFVWLDALPLTANGKLDRKALPVPDQLPVVAGRGPVTVEEELLCQVFADVLGVDSVGVDDDFFDLGGHSLLATRLIGRIRADLGADLPLVTLFQHPTVAALAPLLTDDRTGDPFQPVLPLRSHGTRPPLFCLPPASGLSWCYAGLTRHLDANRPIYGLQAPLLDAGQPDPDTADLVAWYVRHIRRIQPAGPYHLLGWSAGGTLAQAVGAALQRDGDAVALLAMMDAYPSAAPAPLPNDETLLADLLRAAGVDPATVPAPLTAPATARLVDDALPWTVGEEHVRTYLRNVRTGMRLHHGTEPPLFRGDAIHFTATQGRFTPDGAKQQWQPYVSGSLDVHAVDSDHAGMCGQGPLAQVGVVLRATFS</sequence>
<feature type="domain" description="Carrier" evidence="4">
    <location>
        <begin position="1972"/>
        <end position="2047"/>
    </location>
</feature>
<dbReference type="InterPro" id="IPR042099">
    <property type="entry name" value="ANL_N_sf"/>
</dbReference>
<dbReference type="SMART" id="SM00823">
    <property type="entry name" value="PKS_PP"/>
    <property type="match status" value="4"/>
</dbReference>
<dbReference type="SUPFAM" id="SSF47336">
    <property type="entry name" value="ACP-like"/>
    <property type="match status" value="4"/>
</dbReference>
<dbReference type="InterPro" id="IPR020806">
    <property type="entry name" value="PKS_PP-bd"/>
</dbReference>
<dbReference type="PROSITE" id="PS00455">
    <property type="entry name" value="AMP_BINDING"/>
    <property type="match status" value="4"/>
</dbReference>
<feature type="domain" description="Carrier" evidence="4">
    <location>
        <begin position="2959"/>
        <end position="3033"/>
    </location>
</feature>
<dbReference type="InterPro" id="IPR001242">
    <property type="entry name" value="Condensation_dom"/>
</dbReference>
<feature type="domain" description="Carrier" evidence="4">
    <location>
        <begin position="3974"/>
        <end position="4049"/>
    </location>
</feature>
<keyword evidence="6" id="KW-1185">Reference proteome</keyword>
<dbReference type="CDD" id="cd17652">
    <property type="entry name" value="A_NRPS_CmdD_like"/>
    <property type="match status" value="1"/>
</dbReference>
<dbReference type="Gene3D" id="2.30.38.10">
    <property type="entry name" value="Luciferase, Domain 3"/>
    <property type="match status" value="2"/>
</dbReference>
<dbReference type="InterPro" id="IPR006162">
    <property type="entry name" value="Ppantetheine_attach_site"/>
</dbReference>
<dbReference type="FunFam" id="3.40.50.980:FF:000001">
    <property type="entry name" value="Non-ribosomal peptide synthetase"/>
    <property type="match status" value="1"/>
</dbReference>
<dbReference type="InterPro" id="IPR023213">
    <property type="entry name" value="CAT-like_dom_sf"/>
</dbReference>
<proteinExistence type="predicted"/>
<dbReference type="InterPro" id="IPR025110">
    <property type="entry name" value="AMP-bd_C"/>
</dbReference>
<dbReference type="InterPro" id="IPR020802">
    <property type="entry name" value="TesA-like"/>
</dbReference>
<dbReference type="Proteomes" id="UP000277671">
    <property type="component" value="Unassembled WGS sequence"/>
</dbReference>
<dbReference type="FunFam" id="3.30.559.10:FF:000012">
    <property type="entry name" value="Non-ribosomal peptide synthetase"/>
    <property type="match status" value="1"/>
</dbReference>
<dbReference type="PANTHER" id="PTHR45527:SF1">
    <property type="entry name" value="FATTY ACID SYNTHASE"/>
    <property type="match status" value="1"/>
</dbReference>
<dbReference type="InterPro" id="IPR020845">
    <property type="entry name" value="AMP-binding_CS"/>
</dbReference>
<evidence type="ECO:0000256" key="2">
    <source>
        <dbReference type="ARBA" id="ARBA00022450"/>
    </source>
</evidence>
<dbReference type="FunFam" id="3.40.50.12780:FF:000012">
    <property type="entry name" value="Non-ribosomal peptide synthetase"/>
    <property type="match status" value="3"/>
</dbReference>
<protein>
    <submittedName>
        <fullName evidence="5">Amino acid adenylation domain-containing protein</fullName>
    </submittedName>
</protein>
<dbReference type="GO" id="GO:0072330">
    <property type="term" value="P:monocarboxylic acid biosynthetic process"/>
    <property type="evidence" value="ECO:0007669"/>
    <property type="project" value="UniProtKB-ARBA"/>
</dbReference>
<dbReference type="Gene3D" id="3.40.50.980">
    <property type="match status" value="4"/>
</dbReference>
<evidence type="ECO:0000313" key="6">
    <source>
        <dbReference type="Proteomes" id="UP000277671"/>
    </source>
</evidence>
<dbReference type="Gene3D" id="3.40.50.1820">
    <property type="entry name" value="alpha/beta hydrolase"/>
    <property type="match status" value="2"/>
</dbReference>
<dbReference type="PANTHER" id="PTHR45527">
    <property type="entry name" value="NONRIBOSOMAL PEPTIDE SYNTHETASE"/>
    <property type="match status" value="1"/>
</dbReference>
<dbReference type="Pfam" id="PF00501">
    <property type="entry name" value="AMP-binding"/>
    <property type="match status" value="4"/>
</dbReference>
<comment type="caution">
    <text evidence="5">The sequence shown here is derived from an EMBL/GenBank/DDBJ whole genome shotgun (WGS) entry which is preliminary data.</text>
</comment>
<dbReference type="Pfam" id="PF00975">
    <property type="entry name" value="Thioesterase"/>
    <property type="match status" value="1"/>
</dbReference>
<dbReference type="Pfam" id="PF00668">
    <property type="entry name" value="Condensation"/>
    <property type="match status" value="4"/>
</dbReference>
<dbReference type="InterPro" id="IPR010071">
    <property type="entry name" value="AA_adenyl_dom"/>
</dbReference>
<dbReference type="GO" id="GO:0005829">
    <property type="term" value="C:cytosol"/>
    <property type="evidence" value="ECO:0007669"/>
    <property type="project" value="TreeGrafter"/>
</dbReference>
<dbReference type="Gene3D" id="3.30.559.10">
    <property type="entry name" value="Chloramphenicol acetyltransferase-like domain"/>
    <property type="match status" value="4"/>
</dbReference>
<name>A0A495JEH8_9ACTN</name>
<dbReference type="InterPro" id="IPR029058">
    <property type="entry name" value="AB_hydrolase_fold"/>
</dbReference>
<dbReference type="Gene3D" id="3.30.300.30">
    <property type="match status" value="4"/>
</dbReference>
<dbReference type="Gene3D" id="3.30.559.30">
    <property type="entry name" value="Nonribosomal peptide synthetase, condensation domain"/>
    <property type="match status" value="4"/>
</dbReference>
<dbReference type="SUPFAM" id="SSF52777">
    <property type="entry name" value="CoA-dependent acyltransferases"/>
    <property type="match status" value="8"/>
</dbReference>
<dbReference type="Pfam" id="PF13193">
    <property type="entry name" value="AMP-binding_C"/>
    <property type="match status" value="4"/>
</dbReference>
<dbReference type="GO" id="GO:0031177">
    <property type="term" value="F:phosphopantetheine binding"/>
    <property type="evidence" value="ECO:0007669"/>
    <property type="project" value="InterPro"/>
</dbReference>
<dbReference type="CDD" id="cd17646">
    <property type="entry name" value="A_NRPS_AB3403-like"/>
    <property type="match status" value="2"/>
</dbReference>
<dbReference type="EMBL" id="RBKT01000001">
    <property type="protein sequence ID" value="RKR86479.1"/>
    <property type="molecule type" value="Genomic_DNA"/>
</dbReference>
<dbReference type="Gene3D" id="1.10.1200.10">
    <property type="entry name" value="ACP-like"/>
    <property type="match status" value="2"/>
</dbReference>
<dbReference type="FunFam" id="2.30.38.10:FF:000001">
    <property type="entry name" value="Non-ribosomal peptide synthetase PvdI"/>
    <property type="match status" value="4"/>
</dbReference>
<dbReference type="SUPFAM" id="SSF56801">
    <property type="entry name" value="Acetyl-CoA synthetase-like"/>
    <property type="match status" value="4"/>
</dbReference>
<evidence type="ECO:0000256" key="1">
    <source>
        <dbReference type="ARBA" id="ARBA00001957"/>
    </source>
</evidence>
<organism evidence="5 6">
    <name type="scientific">Micromonospora pisi</name>
    <dbReference type="NCBI Taxonomy" id="589240"/>
    <lineage>
        <taxon>Bacteria</taxon>
        <taxon>Bacillati</taxon>
        <taxon>Actinomycetota</taxon>
        <taxon>Actinomycetes</taxon>
        <taxon>Micromonosporales</taxon>
        <taxon>Micromonosporaceae</taxon>
        <taxon>Micromonospora</taxon>
    </lineage>
</organism>
<dbReference type="PROSITE" id="PS00012">
    <property type="entry name" value="PHOSPHOPANTETHEINE"/>
    <property type="match status" value="3"/>
</dbReference>
<dbReference type="NCBIfam" id="TIGR01733">
    <property type="entry name" value="AA-adenyl-dom"/>
    <property type="match status" value="4"/>
</dbReference>
<dbReference type="OrthoDB" id="5476914at2"/>
<dbReference type="PROSITE" id="PS50075">
    <property type="entry name" value="CARRIER"/>
    <property type="match status" value="4"/>
</dbReference>
<dbReference type="InterPro" id="IPR036736">
    <property type="entry name" value="ACP-like_sf"/>
</dbReference>
<dbReference type="RefSeq" id="WP_121154515.1">
    <property type="nucleotide sequence ID" value="NZ_RBKT01000001.1"/>
</dbReference>
<dbReference type="InterPro" id="IPR000873">
    <property type="entry name" value="AMP-dep_synth/lig_dom"/>
</dbReference>
<dbReference type="GO" id="GO:0008610">
    <property type="term" value="P:lipid biosynthetic process"/>
    <property type="evidence" value="ECO:0007669"/>
    <property type="project" value="UniProtKB-ARBA"/>
</dbReference>
<dbReference type="FunFam" id="1.10.1200.10:FF:000016">
    <property type="entry name" value="Non-ribosomal peptide synthase"/>
    <property type="match status" value="4"/>
</dbReference>
<accession>A0A495JEH8</accession>
<dbReference type="GO" id="GO:0044550">
    <property type="term" value="P:secondary metabolite biosynthetic process"/>
    <property type="evidence" value="ECO:0007669"/>
    <property type="project" value="UniProtKB-ARBA"/>
</dbReference>
<dbReference type="FunFam" id="3.30.300.30:FF:000010">
    <property type="entry name" value="Enterobactin synthetase component F"/>
    <property type="match status" value="3"/>
</dbReference>
<dbReference type="GO" id="GO:0003824">
    <property type="term" value="F:catalytic activity"/>
    <property type="evidence" value="ECO:0007669"/>
    <property type="project" value="InterPro"/>
</dbReference>
<dbReference type="InterPro" id="IPR001031">
    <property type="entry name" value="Thioesterase"/>
</dbReference>
<dbReference type="CDD" id="cd19540">
    <property type="entry name" value="LCL_NRPS-like"/>
    <property type="match status" value="3"/>
</dbReference>
<evidence type="ECO:0000313" key="5">
    <source>
        <dbReference type="EMBL" id="RKR86479.1"/>
    </source>
</evidence>
<reference evidence="5 6" key="1">
    <citation type="submission" date="2018-10" db="EMBL/GenBank/DDBJ databases">
        <title>Sequencing the genomes of 1000 actinobacteria strains.</title>
        <authorList>
            <person name="Klenk H.-P."/>
        </authorList>
    </citation>
    <scope>NUCLEOTIDE SEQUENCE [LARGE SCALE GENOMIC DNA]</scope>
    <source>
        <strain evidence="5 6">DSM 45175</strain>
    </source>
</reference>
<dbReference type="CDD" id="cd05930">
    <property type="entry name" value="A_NRPS"/>
    <property type="match status" value="1"/>
</dbReference>
<dbReference type="SUPFAM" id="SSF53474">
    <property type="entry name" value="alpha/beta-Hydrolases"/>
    <property type="match status" value="1"/>
</dbReference>
<dbReference type="InterPro" id="IPR045851">
    <property type="entry name" value="AMP-bd_C_sf"/>
</dbReference>
<dbReference type="Gene3D" id="3.40.50.12780">
    <property type="entry name" value="N-terminal domain of ligase-like"/>
    <property type="match status" value="2"/>
</dbReference>
<dbReference type="CDD" id="cd19544">
    <property type="entry name" value="E-C_NRPS"/>
    <property type="match status" value="1"/>
</dbReference>
<keyword evidence="2" id="KW-0596">Phosphopantetheine</keyword>
<evidence type="ECO:0000259" key="4">
    <source>
        <dbReference type="PROSITE" id="PS50075"/>
    </source>
</evidence>
<dbReference type="InterPro" id="IPR009081">
    <property type="entry name" value="PP-bd_ACP"/>
</dbReference>
<comment type="cofactor">
    <cofactor evidence="1">
        <name>pantetheine 4'-phosphate</name>
        <dbReference type="ChEBI" id="CHEBI:47942"/>
    </cofactor>
</comment>
<gene>
    <name evidence="5" type="ORF">BDK92_0709</name>
</gene>
<dbReference type="GO" id="GO:0043041">
    <property type="term" value="P:amino acid activation for nonribosomal peptide biosynthetic process"/>
    <property type="evidence" value="ECO:0007669"/>
    <property type="project" value="TreeGrafter"/>
</dbReference>
<dbReference type="Pfam" id="PF00550">
    <property type="entry name" value="PP-binding"/>
    <property type="match status" value="4"/>
</dbReference>
<keyword evidence="3" id="KW-0597">Phosphoprotein</keyword>
<feature type="domain" description="Carrier" evidence="4">
    <location>
        <begin position="939"/>
        <end position="1014"/>
    </location>
</feature>
<evidence type="ECO:0000256" key="3">
    <source>
        <dbReference type="ARBA" id="ARBA00022553"/>
    </source>
</evidence>
<dbReference type="SMART" id="SM00824">
    <property type="entry name" value="PKS_TE"/>
    <property type="match status" value="1"/>
</dbReference>
<dbReference type="NCBIfam" id="NF003417">
    <property type="entry name" value="PRK04813.1"/>
    <property type="match status" value="5"/>
</dbReference>